<evidence type="ECO:0000313" key="2">
    <source>
        <dbReference type="EMBL" id="AGO88226.1"/>
    </source>
</evidence>
<name>O05374_AGGAC</name>
<dbReference type="InterPro" id="IPR036291">
    <property type="entry name" value="NAD(P)-bd_dom_sf"/>
</dbReference>
<evidence type="ECO:0000259" key="1">
    <source>
        <dbReference type="Pfam" id="PF01370"/>
    </source>
</evidence>
<dbReference type="Pfam" id="PF01370">
    <property type="entry name" value="Epimerase"/>
    <property type="match status" value="1"/>
</dbReference>
<dbReference type="SUPFAM" id="SSF51735">
    <property type="entry name" value="NAD(P)-binding Rossmann-fold domains"/>
    <property type="match status" value="1"/>
</dbReference>
<reference evidence="2" key="3">
    <citation type="submission" date="2012-08" db="EMBL/GenBank/DDBJ databases">
        <authorList>
            <person name="Sun R."/>
            <person name="Kittichotirat W."/>
            <person name="Wang J."/>
            <person name="Jan M."/>
            <person name="Asikainen S."/>
            <person name="Bumgarner R.E."/>
            <person name="Chen C."/>
        </authorList>
    </citation>
    <scope>NUCLEOTIDE SEQUENCE</scope>
    <source>
        <strain evidence="2">S23A</strain>
    </source>
</reference>
<organism evidence="3">
    <name type="scientific">Aggregatibacter actinomycetemcomitans</name>
    <name type="common">Actinobacillus actinomycetemcomitans</name>
    <name type="synonym">Haemophilus actinomycetemcomitans</name>
    <dbReference type="NCBI Taxonomy" id="714"/>
    <lineage>
        <taxon>Bacteria</taxon>
        <taxon>Pseudomonadati</taxon>
        <taxon>Pseudomonadota</taxon>
        <taxon>Gammaproteobacteria</taxon>
        <taxon>Pasteurellales</taxon>
        <taxon>Pasteurellaceae</taxon>
        <taxon>Aggregatibacter</taxon>
    </lineage>
</organism>
<accession>O05374</accession>
<evidence type="ECO:0000313" key="3">
    <source>
        <dbReference type="EMBL" id="BAA19641.1"/>
    </source>
</evidence>
<protein>
    <submittedName>
        <fullName evidence="2">NAD-dependent epimerase/dehydratase</fullName>
    </submittedName>
    <submittedName>
        <fullName evidence="3">Serotype b-specific antigen synthesis gene cluster</fullName>
    </submittedName>
</protein>
<dbReference type="AlphaFoldDB" id="O05374"/>
<reference evidence="3" key="1">
    <citation type="journal article" date="1998" name="Infect. Immun.">
        <title>Identification of a genetic locus essential for serotype b-specific antigen synthesis in Actinobacillus actinomycetemcomitans.</title>
        <authorList>
            <person name="Yoshida Y."/>
            <person name="Nakano Y."/>
            <person name="Yamashita Y."/>
            <person name="Koga T."/>
        </authorList>
    </citation>
    <scope>NUCLEOTIDE SEQUENCE</scope>
    <source>
        <strain evidence="3">Y4</strain>
    </source>
</reference>
<reference evidence="3" key="2">
    <citation type="journal article" date="1999" name="J. Biol. Chem.">
        <title>A novel NDP-6-deoxyhexosyl-4-ulose reductase in the pathway for the synthesis of thymidine diphosphate-D-fucose.</title>
        <authorList>
            <person name="Yoshida Y."/>
            <person name="Nakano Y."/>
            <person name="Nezu T."/>
            <person name="Yamashita Y."/>
            <person name="Koga T."/>
        </authorList>
    </citation>
    <scope>NUCLEOTIDE SEQUENCE</scope>
    <source>
        <strain evidence="3">Y4</strain>
    </source>
</reference>
<dbReference type="Gene3D" id="3.40.50.720">
    <property type="entry name" value="NAD(P)-binding Rossmann-like Domain"/>
    <property type="match status" value="1"/>
</dbReference>
<feature type="domain" description="NAD-dependent epimerase/dehydratase" evidence="1">
    <location>
        <begin position="26"/>
        <end position="152"/>
    </location>
</feature>
<dbReference type="EMBL" id="AB002668">
    <property type="protein sequence ID" value="BAA19641.1"/>
    <property type="molecule type" value="Genomic_DNA"/>
</dbReference>
<dbReference type="EMBL" id="JX470549">
    <property type="protein sequence ID" value="AGO88226.1"/>
    <property type="molecule type" value="Genomic_DNA"/>
</dbReference>
<dbReference type="SMR" id="O05374"/>
<dbReference type="InterPro" id="IPR001509">
    <property type="entry name" value="Epimerase_deHydtase"/>
</dbReference>
<gene>
    <name evidence="2" type="ORF">S23Aspa_0015</name>
</gene>
<proteinExistence type="predicted"/>
<sequence>MIIGNGMLAKAFESFHKRTYNYIIFASGVSNSNETSFENFNREKELLLEVLEQYKDKTIVYFSSCSIYDSSLTNSLYVYHKMCMERLVRENSKNYLIARLPQVIGKTYSPTIVNFLFNKIKNRECFSIFGKAHRNFIDVDDVVKVTNYLLKEGLFINSIVNLASTHHTSMYELILYLEKISNQRAFYNVENKGSRYFIDVSILQDVYQKLGIKFDKDYVEKVINKYYAIK</sequence>